<protein>
    <recommendedName>
        <fullName evidence="14">Protein phosphatase 1 regulatory subunit 15A</fullName>
    </recommendedName>
    <alternativeName>
        <fullName evidence="15">Growth arrest and DNA damage-inducible protein GADD34</fullName>
    </alternativeName>
</protein>
<comment type="subunit">
    <text evidence="16">Interacts with PPP1CA. Interacts with EIF2S1. Interacts with PCNA. Interacts with LYN and KMT2A/MLL1. Interacts with PPP1R1A and SMARCB1. Interacts with SMAD7. Interacts with BAG1. Interacts with NOX4.</text>
</comment>
<evidence type="ECO:0000256" key="6">
    <source>
        <dbReference type="ARBA" id="ARBA00022737"/>
    </source>
</evidence>
<keyword evidence="7" id="KW-1000">Mitochondrion outer membrane</keyword>
<evidence type="ECO:0000256" key="12">
    <source>
        <dbReference type="ARBA" id="ARBA00023128"/>
    </source>
</evidence>
<keyword evidence="13" id="KW-0472">Membrane</keyword>
<evidence type="ECO:0000256" key="5">
    <source>
        <dbReference type="ARBA" id="ARBA00022703"/>
    </source>
</evidence>
<gene>
    <name evidence="19" type="ORF">RIMI_LOCUS3557847</name>
</gene>
<evidence type="ECO:0000256" key="15">
    <source>
        <dbReference type="ARBA" id="ARBA00042438"/>
    </source>
</evidence>
<dbReference type="PANTHER" id="PTHR16489">
    <property type="entry name" value="GH11727P"/>
    <property type="match status" value="1"/>
</dbReference>
<evidence type="ECO:0000256" key="1">
    <source>
        <dbReference type="ARBA" id="ARBA00004397"/>
    </source>
</evidence>
<organism evidence="19 20">
    <name type="scientific">Ranitomeya imitator</name>
    <name type="common">mimic poison frog</name>
    <dbReference type="NCBI Taxonomy" id="111125"/>
    <lineage>
        <taxon>Eukaryota</taxon>
        <taxon>Metazoa</taxon>
        <taxon>Chordata</taxon>
        <taxon>Craniata</taxon>
        <taxon>Vertebrata</taxon>
        <taxon>Euteleostomi</taxon>
        <taxon>Amphibia</taxon>
        <taxon>Batrachia</taxon>
        <taxon>Anura</taxon>
        <taxon>Neobatrachia</taxon>
        <taxon>Hyloidea</taxon>
        <taxon>Dendrobatidae</taxon>
        <taxon>Dendrobatinae</taxon>
        <taxon>Ranitomeya</taxon>
    </lineage>
</organism>
<dbReference type="InterPro" id="IPR051254">
    <property type="entry name" value="PPP1R15"/>
</dbReference>
<evidence type="ECO:0000259" key="18">
    <source>
        <dbReference type="Pfam" id="PF10488"/>
    </source>
</evidence>
<reference evidence="19" key="1">
    <citation type="submission" date="2023-07" db="EMBL/GenBank/DDBJ databases">
        <authorList>
            <person name="Stuckert A."/>
        </authorList>
    </citation>
    <scope>NUCLEOTIDE SEQUENCE</scope>
</reference>
<feature type="compositionally biased region" description="Acidic residues" evidence="17">
    <location>
        <begin position="87"/>
        <end position="97"/>
    </location>
</feature>
<evidence type="ECO:0000256" key="4">
    <source>
        <dbReference type="ARBA" id="ARBA00022553"/>
    </source>
</evidence>
<evidence type="ECO:0000256" key="8">
    <source>
        <dbReference type="ARBA" id="ARBA00022824"/>
    </source>
</evidence>
<evidence type="ECO:0000256" key="7">
    <source>
        <dbReference type="ARBA" id="ARBA00022787"/>
    </source>
</evidence>
<sequence>MSVYVYKRVAVSKSEKPMNMVTKGHCEGPMEPEKMMDGEICSLTMETVGDIAKMEVDSECEQMLKEQVLLPSCTNPIIMSMICMPTDETDSSEESEVDSVKGLDFSQEEMSTDSGLQESWTPGSKCEEDLGEGSDWSDEDSWDEDSNSCQEDNDDLWASFCRSDDPYNPLSFAMPMKGPKRPDKEVSIESGRKQQILGHLDCSEVRDVKMECGTVTEKPKLKTKLCKKPMLSGYKSTHKCTLPKEEAKEEADQSTKKVRFSSKVTVHPIITWSFAHRMARKGPWEVYARDRSRFQRRIAETEAAIGFCLKPHHRENIWAGLYANPS</sequence>
<evidence type="ECO:0000256" key="9">
    <source>
        <dbReference type="ARBA" id="ARBA00022843"/>
    </source>
</evidence>
<evidence type="ECO:0000256" key="16">
    <source>
        <dbReference type="ARBA" id="ARBA00047011"/>
    </source>
</evidence>
<feature type="compositionally biased region" description="Basic and acidic residues" evidence="17">
    <location>
        <begin position="180"/>
        <end position="191"/>
    </location>
</feature>
<comment type="caution">
    <text evidence="19">The sequence shown here is derived from an EMBL/GenBank/DDBJ whole genome shotgun (WGS) entry which is preliminary data.</text>
</comment>
<evidence type="ECO:0000256" key="14">
    <source>
        <dbReference type="ARBA" id="ARBA00040008"/>
    </source>
</evidence>
<keyword evidence="9" id="KW-0832">Ubl conjugation</keyword>
<keyword evidence="12" id="KW-0496">Mitochondrion</keyword>
<evidence type="ECO:0000256" key="10">
    <source>
        <dbReference type="ARBA" id="ARBA00022845"/>
    </source>
</evidence>
<keyword evidence="10" id="KW-0810">Translation regulation</keyword>
<evidence type="ECO:0000256" key="17">
    <source>
        <dbReference type="SAM" id="MobiDB-lite"/>
    </source>
</evidence>
<feature type="compositionally biased region" description="Acidic residues" evidence="17">
    <location>
        <begin position="129"/>
        <end position="151"/>
    </location>
</feature>
<keyword evidence="11" id="KW-0346">Stress response</keyword>
<keyword evidence="8" id="KW-0256">Endoplasmic reticulum</keyword>
<dbReference type="Pfam" id="PF10488">
    <property type="entry name" value="PP1c_bdg"/>
    <property type="match status" value="1"/>
</dbReference>
<evidence type="ECO:0000256" key="13">
    <source>
        <dbReference type="ARBA" id="ARBA00023136"/>
    </source>
</evidence>
<dbReference type="InterPro" id="IPR019523">
    <property type="entry name" value="Prot_Pase1_reg-su15A/B_C"/>
</dbReference>
<dbReference type="EMBL" id="CAUEEQ010005402">
    <property type="protein sequence ID" value="CAJ0928766.1"/>
    <property type="molecule type" value="Genomic_DNA"/>
</dbReference>
<proteinExistence type="inferred from homology"/>
<evidence type="ECO:0000313" key="19">
    <source>
        <dbReference type="EMBL" id="CAJ0928766.1"/>
    </source>
</evidence>
<feature type="region of interest" description="Disordered" evidence="17">
    <location>
        <begin position="87"/>
        <end position="151"/>
    </location>
</feature>
<evidence type="ECO:0000256" key="2">
    <source>
        <dbReference type="ARBA" id="ARBA00004570"/>
    </source>
</evidence>
<keyword evidence="4" id="KW-0597">Phosphoprotein</keyword>
<evidence type="ECO:0000256" key="11">
    <source>
        <dbReference type="ARBA" id="ARBA00023016"/>
    </source>
</evidence>
<name>A0ABN9L2S6_9NEOB</name>
<feature type="domain" description="Protein phosphatase 1 regulatory subunit 15A/B C-terminal" evidence="18">
    <location>
        <begin position="106"/>
        <end position="319"/>
    </location>
</feature>
<keyword evidence="5" id="KW-0053">Apoptosis</keyword>
<comment type="subcellular location">
    <subcellularLocation>
        <location evidence="1">Endoplasmic reticulum membrane</location>
        <topology evidence="1">Peripheral membrane protein</topology>
        <orientation evidence="1">Cytoplasmic side</orientation>
    </subcellularLocation>
    <subcellularLocation>
        <location evidence="2">Mitochondrion outer membrane</location>
        <topology evidence="2">Peripheral membrane protein</topology>
        <orientation evidence="2">Cytoplasmic side</orientation>
    </subcellularLocation>
</comment>
<comment type="similarity">
    <text evidence="3">Belongs to the PPP1R15 family.</text>
</comment>
<dbReference type="PANTHER" id="PTHR16489:SF14">
    <property type="entry name" value="PROTEIN PHOSPHATASE 1 REGULATORY SUBUNIT 15A"/>
    <property type="match status" value="1"/>
</dbReference>
<dbReference type="Proteomes" id="UP001176940">
    <property type="component" value="Unassembled WGS sequence"/>
</dbReference>
<feature type="compositionally biased region" description="Polar residues" evidence="17">
    <location>
        <begin position="112"/>
        <end position="122"/>
    </location>
</feature>
<accession>A0ABN9L2S6</accession>
<evidence type="ECO:0000256" key="3">
    <source>
        <dbReference type="ARBA" id="ARBA00010161"/>
    </source>
</evidence>
<evidence type="ECO:0000313" key="20">
    <source>
        <dbReference type="Proteomes" id="UP001176940"/>
    </source>
</evidence>
<keyword evidence="6" id="KW-0677">Repeat</keyword>
<feature type="region of interest" description="Disordered" evidence="17">
    <location>
        <begin position="171"/>
        <end position="191"/>
    </location>
</feature>
<keyword evidence="20" id="KW-1185">Reference proteome</keyword>